<feature type="chain" id="PRO_5045887368" evidence="7">
    <location>
        <begin position="24"/>
        <end position="430"/>
    </location>
</feature>
<gene>
    <name evidence="8" type="ORF">ACFFK0_02120</name>
</gene>
<keyword evidence="9" id="KW-1185">Reference proteome</keyword>
<keyword evidence="5" id="KW-0998">Cell outer membrane</keyword>
<evidence type="ECO:0000256" key="3">
    <source>
        <dbReference type="ARBA" id="ARBA00022692"/>
    </source>
</evidence>
<dbReference type="EMBL" id="JBHLWN010000014">
    <property type="protein sequence ID" value="MFC0211254.1"/>
    <property type="molecule type" value="Genomic_DNA"/>
</dbReference>
<evidence type="ECO:0000256" key="7">
    <source>
        <dbReference type="SAM" id="SignalP"/>
    </source>
</evidence>
<evidence type="ECO:0000256" key="6">
    <source>
        <dbReference type="SAM" id="Coils"/>
    </source>
</evidence>
<feature type="coiled-coil region" evidence="6">
    <location>
        <begin position="341"/>
        <end position="382"/>
    </location>
</feature>
<evidence type="ECO:0000256" key="4">
    <source>
        <dbReference type="ARBA" id="ARBA00023136"/>
    </source>
</evidence>
<accession>A0ABV6DF34</accession>
<keyword evidence="2" id="KW-1134">Transmembrane beta strand</keyword>
<comment type="caution">
    <text evidence="8">The sequence shown here is derived from an EMBL/GenBank/DDBJ whole genome shotgun (WGS) entry which is preliminary data.</text>
</comment>
<evidence type="ECO:0000256" key="5">
    <source>
        <dbReference type="ARBA" id="ARBA00023237"/>
    </source>
</evidence>
<dbReference type="SUPFAM" id="SSF56954">
    <property type="entry name" value="Outer membrane efflux proteins (OEP)"/>
    <property type="match status" value="1"/>
</dbReference>
<evidence type="ECO:0000313" key="9">
    <source>
        <dbReference type="Proteomes" id="UP001589776"/>
    </source>
</evidence>
<dbReference type="PANTHER" id="PTHR30026:SF20">
    <property type="entry name" value="OUTER MEMBRANE PROTEIN TOLC"/>
    <property type="match status" value="1"/>
</dbReference>
<dbReference type="Gene3D" id="1.20.1600.10">
    <property type="entry name" value="Outer membrane efflux proteins (OEP)"/>
    <property type="match status" value="1"/>
</dbReference>
<reference evidence="8 9" key="1">
    <citation type="submission" date="2024-09" db="EMBL/GenBank/DDBJ databases">
        <authorList>
            <person name="Sun Q."/>
            <person name="Mori K."/>
        </authorList>
    </citation>
    <scope>NUCLEOTIDE SEQUENCE [LARGE SCALE GENOMIC DNA]</scope>
    <source>
        <strain evidence="8 9">CCM 7759</strain>
    </source>
</reference>
<protein>
    <submittedName>
        <fullName evidence="8">TolC family protein</fullName>
    </submittedName>
</protein>
<comment type="subcellular location">
    <subcellularLocation>
        <location evidence="1">Cell outer membrane</location>
    </subcellularLocation>
</comment>
<feature type="signal peptide" evidence="7">
    <location>
        <begin position="1"/>
        <end position="23"/>
    </location>
</feature>
<organism evidence="8 9">
    <name type="scientific">Paenibacillus chartarius</name>
    <dbReference type="NCBI Taxonomy" id="747481"/>
    <lineage>
        <taxon>Bacteria</taxon>
        <taxon>Bacillati</taxon>
        <taxon>Bacillota</taxon>
        <taxon>Bacilli</taxon>
        <taxon>Bacillales</taxon>
        <taxon>Paenibacillaceae</taxon>
        <taxon>Paenibacillus</taxon>
    </lineage>
</organism>
<dbReference type="RefSeq" id="WP_377468190.1">
    <property type="nucleotide sequence ID" value="NZ_JBHLWN010000014.1"/>
</dbReference>
<sequence>MRNVKIFSFMTAVSIAFSVPASATTLDPVTGNRVQNMYVNDAEPDHLDTLDLDTVLERAMNNTYNLNLLLLKAAAQDSKQKDLDQQRADMPGVSVPSGHLPATPAEIASVPGMPVLDPAVAPWIIMTNTGVNQLTGGAGQLAGGMGQILSAQRNQMKETAHQLGTDRDNTYLQSDEAKAGVRLQLTGQYVQLLAQSKQIEFMNSYKAVLEKELLRTTLLQEQGLASADDVQNVVRAMNKHKDDLTMLTNNHRLALAQLCLDIGVAYDPAIVLKEIGDIPVEPVMRDDTIELLKNSYGMKIAANNIDEAVWQQQYSVTKTTYGETYLGVNGAISMQKNNQARLELTKKIETAYNELENAYQACLAEKRGLNELKQDLAKMESRYEAGVISKHDVHKFALKVQQSETSTYAAKMRYYVLLQKVKEMKAGAIL</sequence>
<keyword evidence="6" id="KW-0175">Coiled coil</keyword>
<evidence type="ECO:0000256" key="2">
    <source>
        <dbReference type="ARBA" id="ARBA00022452"/>
    </source>
</evidence>
<dbReference type="Proteomes" id="UP001589776">
    <property type="component" value="Unassembled WGS sequence"/>
</dbReference>
<keyword evidence="3" id="KW-0812">Transmembrane</keyword>
<evidence type="ECO:0000313" key="8">
    <source>
        <dbReference type="EMBL" id="MFC0211254.1"/>
    </source>
</evidence>
<proteinExistence type="predicted"/>
<dbReference type="InterPro" id="IPR051906">
    <property type="entry name" value="TolC-like"/>
</dbReference>
<dbReference type="PANTHER" id="PTHR30026">
    <property type="entry name" value="OUTER MEMBRANE PROTEIN TOLC"/>
    <property type="match status" value="1"/>
</dbReference>
<evidence type="ECO:0000256" key="1">
    <source>
        <dbReference type="ARBA" id="ARBA00004442"/>
    </source>
</evidence>
<keyword evidence="7" id="KW-0732">Signal</keyword>
<keyword evidence="4" id="KW-0472">Membrane</keyword>
<name>A0ABV6DF34_9BACL</name>